<protein>
    <submittedName>
        <fullName evidence="2">GNAT family N-acetyltransferase</fullName>
    </submittedName>
</protein>
<proteinExistence type="predicted"/>
<name>A0ABY5GNN5_9GAMM</name>
<sequence>MESERIQLVPPAMCWVEPVLEAVCAHRDTLSVFLPWVPHHQTIEQATQAMREAIDNFEHQRGELRFFIIRKSDARLLGVVGLILKDPAVPLCEIGYWLRSDEVGKGYITEAVARVEQYALEHLNAERLEIIAAATNLRSRAVAERCGYRLEARLEKARRLPAGQLDDTVIYCKHR</sequence>
<dbReference type="Pfam" id="PF13302">
    <property type="entry name" value="Acetyltransf_3"/>
    <property type="match status" value="1"/>
</dbReference>
<dbReference type="InterPro" id="IPR016181">
    <property type="entry name" value="Acyl_CoA_acyltransferase"/>
</dbReference>
<dbReference type="InterPro" id="IPR051908">
    <property type="entry name" value="Ribosomal_N-acetyltransferase"/>
</dbReference>
<dbReference type="Gene3D" id="3.40.630.30">
    <property type="match status" value="1"/>
</dbReference>
<evidence type="ECO:0000259" key="1">
    <source>
        <dbReference type="PROSITE" id="PS51186"/>
    </source>
</evidence>
<dbReference type="PANTHER" id="PTHR43441">
    <property type="entry name" value="RIBOSOMAL-PROTEIN-SERINE ACETYLTRANSFERASE"/>
    <property type="match status" value="1"/>
</dbReference>
<dbReference type="PANTHER" id="PTHR43441:SF3">
    <property type="entry name" value="ACETYLTRANSFERASE"/>
    <property type="match status" value="1"/>
</dbReference>
<dbReference type="RefSeq" id="WP_255391640.1">
    <property type="nucleotide sequence ID" value="NZ_CP101509.1"/>
</dbReference>
<feature type="domain" description="N-acetyltransferase" evidence="1">
    <location>
        <begin position="20"/>
        <end position="167"/>
    </location>
</feature>
<keyword evidence="3" id="KW-1185">Reference proteome</keyword>
<organism evidence="2 3">
    <name type="scientific">Photobacterium atrarenae</name>
    <dbReference type="NCBI Taxonomy" id="865757"/>
    <lineage>
        <taxon>Bacteria</taxon>
        <taxon>Pseudomonadati</taxon>
        <taxon>Pseudomonadota</taxon>
        <taxon>Gammaproteobacteria</taxon>
        <taxon>Vibrionales</taxon>
        <taxon>Vibrionaceae</taxon>
        <taxon>Photobacterium</taxon>
    </lineage>
</organism>
<dbReference type="Proteomes" id="UP001057998">
    <property type="component" value="Chromosome 2"/>
</dbReference>
<reference evidence="2" key="1">
    <citation type="submission" date="2022-07" db="EMBL/GenBank/DDBJ databases">
        <title>Genome sequencing of Photobacterium atrarenae GJH2-4.</title>
        <authorList>
            <person name="Park S.-J."/>
        </authorList>
    </citation>
    <scope>NUCLEOTIDE SEQUENCE</scope>
    <source>
        <strain evidence="2">GJH2-4</strain>
    </source>
</reference>
<accession>A0ABY5GNN5</accession>
<gene>
    <name evidence="2" type="ORF">NNL38_17095</name>
</gene>
<dbReference type="PROSITE" id="PS51186">
    <property type="entry name" value="GNAT"/>
    <property type="match status" value="1"/>
</dbReference>
<dbReference type="InterPro" id="IPR000182">
    <property type="entry name" value="GNAT_dom"/>
</dbReference>
<dbReference type="SUPFAM" id="SSF55729">
    <property type="entry name" value="Acyl-CoA N-acyltransferases (Nat)"/>
    <property type="match status" value="1"/>
</dbReference>
<dbReference type="EMBL" id="CP101509">
    <property type="protein sequence ID" value="UTV30294.1"/>
    <property type="molecule type" value="Genomic_DNA"/>
</dbReference>
<evidence type="ECO:0000313" key="3">
    <source>
        <dbReference type="Proteomes" id="UP001057998"/>
    </source>
</evidence>
<evidence type="ECO:0000313" key="2">
    <source>
        <dbReference type="EMBL" id="UTV30294.1"/>
    </source>
</evidence>